<dbReference type="AlphaFoldDB" id="A0A401UMH2"/>
<dbReference type="InterPro" id="IPR053788">
    <property type="entry name" value="CPC_1213-like"/>
</dbReference>
<dbReference type="NCBIfam" id="NF040908">
    <property type="entry name" value="CPC_1213_fam"/>
    <property type="match status" value="1"/>
</dbReference>
<gene>
    <name evidence="2" type="ORF">Ctaglu_23550</name>
</gene>
<keyword evidence="3" id="KW-1185">Reference proteome</keyword>
<accession>A0A401UMH2</accession>
<evidence type="ECO:0000313" key="3">
    <source>
        <dbReference type="Proteomes" id="UP000287872"/>
    </source>
</evidence>
<proteinExistence type="predicted"/>
<dbReference type="Proteomes" id="UP000287872">
    <property type="component" value="Unassembled WGS sequence"/>
</dbReference>
<dbReference type="RefSeq" id="WP_258880982.1">
    <property type="nucleotide sequence ID" value="NZ_BHYK01000011.1"/>
</dbReference>
<reference evidence="2 3" key="1">
    <citation type="submission" date="2018-11" db="EMBL/GenBank/DDBJ databases">
        <title>Genome sequencing and assembly of Clostridium tagluense strain A121.</title>
        <authorList>
            <person name="Murakami T."/>
            <person name="Segawa T."/>
            <person name="Shcherbakova V.A."/>
            <person name="Mori H."/>
            <person name="Yoshimura Y."/>
        </authorList>
    </citation>
    <scope>NUCLEOTIDE SEQUENCE [LARGE SCALE GENOMIC DNA]</scope>
    <source>
        <strain evidence="2 3">A121</strain>
    </source>
</reference>
<sequence length="42" mass="5046">MDSKMKTTKNNKNQDNNFKKKNIKHGHEESAKIVFDHMEKRD</sequence>
<evidence type="ECO:0000256" key="1">
    <source>
        <dbReference type="SAM" id="MobiDB-lite"/>
    </source>
</evidence>
<feature type="compositionally biased region" description="Basic and acidic residues" evidence="1">
    <location>
        <begin position="25"/>
        <end position="42"/>
    </location>
</feature>
<name>A0A401UMH2_9CLOT</name>
<evidence type="ECO:0000313" key="2">
    <source>
        <dbReference type="EMBL" id="GCD10732.1"/>
    </source>
</evidence>
<feature type="region of interest" description="Disordered" evidence="1">
    <location>
        <begin position="1"/>
        <end position="42"/>
    </location>
</feature>
<protein>
    <submittedName>
        <fullName evidence="2">Uncharacterized protein</fullName>
    </submittedName>
</protein>
<comment type="caution">
    <text evidence="2">The sequence shown here is derived from an EMBL/GenBank/DDBJ whole genome shotgun (WGS) entry which is preliminary data.</text>
</comment>
<organism evidence="2 3">
    <name type="scientific">Clostridium tagluense</name>
    <dbReference type="NCBI Taxonomy" id="360422"/>
    <lineage>
        <taxon>Bacteria</taxon>
        <taxon>Bacillati</taxon>
        <taxon>Bacillota</taxon>
        <taxon>Clostridia</taxon>
        <taxon>Eubacteriales</taxon>
        <taxon>Clostridiaceae</taxon>
        <taxon>Clostridium</taxon>
    </lineage>
</organism>
<dbReference type="EMBL" id="BHYK01000011">
    <property type="protein sequence ID" value="GCD10732.1"/>
    <property type="molecule type" value="Genomic_DNA"/>
</dbReference>